<proteinExistence type="predicted"/>
<name>A0A9P1H4U9_9PEZI</name>
<evidence type="ECO:0000256" key="1">
    <source>
        <dbReference type="ARBA" id="ARBA00023186"/>
    </source>
</evidence>
<dbReference type="PANTHER" id="PTHR12651">
    <property type="entry name" value="26S PROTEASOME NON-ATPASE REGULATORY SUBUNIT 9"/>
    <property type="match status" value="1"/>
</dbReference>
<feature type="coiled-coil region" evidence="2">
    <location>
        <begin position="21"/>
        <end position="48"/>
    </location>
</feature>
<dbReference type="Proteomes" id="UP000838763">
    <property type="component" value="Unassembled WGS sequence"/>
</dbReference>
<organism evidence="5 6">
    <name type="scientific">Parascedosporium putredinis</name>
    <dbReference type="NCBI Taxonomy" id="1442378"/>
    <lineage>
        <taxon>Eukaryota</taxon>
        <taxon>Fungi</taxon>
        <taxon>Dikarya</taxon>
        <taxon>Ascomycota</taxon>
        <taxon>Pezizomycotina</taxon>
        <taxon>Sordariomycetes</taxon>
        <taxon>Hypocreomycetidae</taxon>
        <taxon>Microascales</taxon>
        <taxon>Microascaceae</taxon>
        <taxon>Parascedosporium</taxon>
    </lineage>
</organism>
<evidence type="ECO:0000259" key="4">
    <source>
        <dbReference type="Pfam" id="PF18265"/>
    </source>
</evidence>
<dbReference type="Gene3D" id="6.10.140.1710">
    <property type="match status" value="1"/>
</dbReference>
<dbReference type="Gene3D" id="2.30.42.10">
    <property type="match status" value="1"/>
</dbReference>
<comment type="caution">
    <text evidence="5">The sequence shown here is derived from an EMBL/GenBank/DDBJ whole genome shotgun (WGS) entry which is preliminary data.</text>
</comment>
<reference evidence="5" key="1">
    <citation type="submission" date="2022-11" db="EMBL/GenBank/DDBJ databases">
        <authorList>
            <person name="Scott C."/>
            <person name="Bruce N."/>
        </authorList>
    </citation>
    <scope>NUCLEOTIDE SEQUENCE</scope>
</reference>
<feature type="compositionally biased region" description="Basic and acidic residues" evidence="3">
    <location>
        <begin position="195"/>
        <end position="209"/>
    </location>
</feature>
<dbReference type="InterPro" id="IPR040815">
    <property type="entry name" value="Nas2_N"/>
</dbReference>
<keyword evidence="2" id="KW-0175">Coiled coil</keyword>
<feature type="domain" description="Nas2 N-terminal" evidence="4">
    <location>
        <begin position="29"/>
        <end position="106"/>
    </location>
</feature>
<sequence>MSNLHAPTIPSGPTSAPAQNGQTIQRTMAELQQKKANMEAELRALSGVLDSHGVDMNTPLLTPDGYPRADIDVAQIRTTRSRIIHLRNDYKALMDAIESQIHAHFASIPDEQPARNEQGSDPEPILRDYVAPAPPPEAFAKVNTVVDGSPASLAGLKPDDEIRAFGYVNHSNHDGLKRSQSAFVEMKGKRFSSRYQEKWKEDGRNFSSR</sequence>
<dbReference type="EMBL" id="CALLCH030000015">
    <property type="protein sequence ID" value="CAI4216802.1"/>
    <property type="molecule type" value="Genomic_DNA"/>
</dbReference>
<protein>
    <recommendedName>
        <fullName evidence="4">Nas2 N-terminal domain-containing protein</fullName>
    </recommendedName>
</protein>
<gene>
    <name evidence="5" type="ORF">PPNO1_LOCUS6448</name>
</gene>
<dbReference type="InterPro" id="IPR036034">
    <property type="entry name" value="PDZ_sf"/>
</dbReference>
<dbReference type="OrthoDB" id="72325at2759"/>
<dbReference type="InterPro" id="IPR035269">
    <property type="entry name" value="PSMD9"/>
</dbReference>
<dbReference type="PANTHER" id="PTHR12651:SF1">
    <property type="entry name" value="26S PROTEASOME NON-ATPASE REGULATORY SUBUNIT 9"/>
    <property type="match status" value="1"/>
</dbReference>
<dbReference type="GO" id="GO:0005737">
    <property type="term" value="C:cytoplasm"/>
    <property type="evidence" value="ECO:0007669"/>
    <property type="project" value="TreeGrafter"/>
</dbReference>
<accession>A0A9P1H4U9</accession>
<evidence type="ECO:0000313" key="5">
    <source>
        <dbReference type="EMBL" id="CAI4216802.1"/>
    </source>
</evidence>
<keyword evidence="1" id="KW-0143">Chaperone</keyword>
<feature type="region of interest" description="Disordered" evidence="3">
    <location>
        <begin position="189"/>
        <end position="209"/>
    </location>
</feature>
<dbReference type="AlphaFoldDB" id="A0A9P1H4U9"/>
<evidence type="ECO:0000313" key="6">
    <source>
        <dbReference type="Proteomes" id="UP000838763"/>
    </source>
</evidence>
<dbReference type="SUPFAM" id="SSF50156">
    <property type="entry name" value="PDZ domain-like"/>
    <property type="match status" value="1"/>
</dbReference>
<feature type="region of interest" description="Disordered" evidence="3">
    <location>
        <begin position="1"/>
        <end position="21"/>
    </location>
</feature>
<keyword evidence="6" id="KW-1185">Reference proteome</keyword>
<dbReference type="Pfam" id="PF18265">
    <property type="entry name" value="Nas2_N"/>
    <property type="match status" value="1"/>
</dbReference>
<evidence type="ECO:0000256" key="2">
    <source>
        <dbReference type="SAM" id="Coils"/>
    </source>
</evidence>
<dbReference type="GO" id="GO:0070682">
    <property type="term" value="P:proteasome regulatory particle assembly"/>
    <property type="evidence" value="ECO:0007669"/>
    <property type="project" value="InterPro"/>
</dbReference>
<evidence type="ECO:0000256" key="3">
    <source>
        <dbReference type="SAM" id="MobiDB-lite"/>
    </source>
</evidence>
<dbReference type="GO" id="GO:0005634">
    <property type="term" value="C:nucleus"/>
    <property type="evidence" value="ECO:0007669"/>
    <property type="project" value="TreeGrafter"/>
</dbReference>